<evidence type="ECO:0000256" key="1">
    <source>
        <dbReference type="ARBA" id="ARBA00022723"/>
    </source>
</evidence>
<evidence type="ECO:0000313" key="8">
    <source>
        <dbReference type="WBParaSite" id="ACRNAN_Path_1267.g4949.t1"/>
    </source>
</evidence>
<feature type="domain" description="C2H2-type" evidence="6">
    <location>
        <begin position="263"/>
        <end position="292"/>
    </location>
</feature>
<dbReference type="PROSITE" id="PS00028">
    <property type="entry name" value="ZINC_FINGER_C2H2_1"/>
    <property type="match status" value="1"/>
</dbReference>
<evidence type="ECO:0000313" key="7">
    <source>
        <dbReference type="Proteomes" id="UP000887540"/>
    </source>
</evidence>
<accession>A0A914BY70</accession>
<organism evidence="7 8">
    <name type="scientific">Acrobeloides nanus</name>
    <dbReference type="NCBI Taxonomy" id="290746"/>
    <lineage>
        <taxon>Eukaryota</taxon>
        <taxon>Metazoa</taxon>
        <taxon>Ecdysozoa</taxon>
        <taxon>Nematoda</taxon>
        <taxon>Chromadorea</taxon>
        <taxon>Rhabditida</taxon>
        <taxon>Tylenchina</taxon>
        <taxon>Cephalobomorpha</taxon>
        <taxon>Cephaloboidea</taxon>
        <taxon>Cephalobidae</taxon>
        <taxon>Acrobeloides</taxon>
    </lineage>
</organism>
<sequence length="307" mass="32467">MAVQLQNVDQDPLGKLIQLNERYNRLAAETSKSVSLSVGGKTVTLLEPGSITTNLVSSTPTNISQTENYQKDYITMTSSNTAAVAAAALLDPTSHLMPAYPSTATAAYSGYSWPTASGSPWWATDTSSQAAAAWLSGYGTAAASATLSTDPTMAYNPYLSSAFAAIPSPGLLSAAAGISTVTSTQPSSLTSNSPTITTLQPLTKSRSGPNTNLGPPLLMSQHTKTTTAGGKYLSSRSNCECPNCQEAARVGVNNLPPKRRNVHNCHIPGCHKVYGKSSHLKAHLRWHCQERPLLDYCYAIIKCATCH</sequence>
<evidence type="ECO:0000259" key="6">
    <source>
        <dbReference type="PROSITE" id="PS50157"/>
    </source>
</evidence>
<dbReference type="PROSITE" id="PS50157">
    <property type="entry name" value="ZINC_FINGER_C2H2_2"/>
    <property type="match status" value="1"/>
</dbReference>
<dbReference type="PANTHER" id="PTHR23235">
    <property type="entry name" value="KRUEPPEL-LIKE TRANSCRIPTION FACTOR"/>
    <property type="match status" value="1"/>
</dbReference>
<dbReference type="InterPro" id="IPR013087">
    <property type="entry name" value="Znf_C2H2_type"/>
</dbReference>
<proteinExistence type="predicted"/>
<dbReference type="Proteomes" id="UP000887540">
    <property type="component" value="Unplaced"/>
</dbReference>
<keyword evidence="2 4" id="KW-0863">Zinc-finger</keyword>
<evidence type="ECO:0000256" key="3">
    <source>
        <dbReference type="ARBA" id="ARBA00022833"/>
    </source>
</evidence>
<keyword evidence="3" id="KW-0862">Zinc</keyword>
<dbReference type="GO" id="GO:0000978">
    <property type="term" value="F:RNA polymerase II cis-regulatory region sequence-specific DNA binding"/>
    <property type="evidence" value="ECO:0007669"/>
    <property type="project" value="TreeGrafter"/>
</dbReference>
<dbReference type="AlphaFoldDB" id="A0A914BY70"/>
<feature type="compositionally biased region" description="Polar residues" evidence="5">
    <location>
        <begin position="183"/>
        <end position="213"/>
    </location>
</feature>
<dbReference type="GO" id="GO:0000981">
    <property type="term" value="F:DNA-binding transcription factor activity, RNA polymerase II-specific"/>
    <property type="evidence" value="ECO:0007669"/>
    <property type="project" value="TreeGrafter"/>
</dbReference>
<keyword evidence="1" id="KW-0479">Metal-binding</keyword>
<evidence type="ECO:0000256" key="2">
    <source>
        <dbReference type="ARBA" id="ARBA00022771"/>
    </source>
</evidence>
<reference evidence="8" key="1">
    <citation type="submission" date="2022-11" db="UniProtKB">
        <authorList>
            <consortium name="WormBaseParasite"/>
        </authorList>
    </citation>
    <scope>IDENTIFICATION</scope>
</reference>
<keyword evidence="7" id="KW-1185">Reference proteome</keyword>
<protein>
    <submittedName>
        <fullName evidence="8">C2H2-type domain-containing protein</fullName>
    </submittedName>
</protein>
<dbReference type="PANTHER" id="PTHR23235:SF177">
    <property type="entry name" value="C2H2-TYPE DOMAIN-CONTAINING PROTEIN"/>
    <property type="match status" value="1"/>
</dbReference>
<feature type="region of interest" description="Disordered" evidence="5">
    <location>
        <begin position="183"/>
        <end position="221"/>
    </location>
</feature>
<name>A0A914BY70_9BILA</name>
<evidence type="ECO:0000256" key="5">
    <source>
        <dbReference type="SAM" id="MobiDB-lite"/>
    </source>
</evidence>
<dbReference type="Gene3D" id="3.30.160.60">
    <property type="entry name" value="Classic Zinc Finger"/>
    <property type="match status" value="1"/>
</dbReference>
<dbReference type="WBParaSite" id="ACRNAN_Path_1267.g4949.t1">
    <property type="protein sequence ID" value="ACRNAN_Path_1267.g4949.t1"/>
    <property type="gene ID" value="ACRNAN_Path_1267.g4949"/>
</dbReference>
<evidence type="ECO:0000256" key="4">
    <source>
        <dbReference type="PROSITE-ProRule" id="PRU00042"/>
    </source>
</evidence>
<dbReference type="GO" id="GO:0008270">
    <property type="term" value="F:zinc ion binding"/>
    <property type="evidence" value="ECO:0007669"/>
    <property type="project" value="UniProtKB-KW"/>
</dbReference>